<dbReference type="EMBL" id="AMBO01000403">
    <property type="protein sequence ID" value="EKC97707.1"/>
    <property type="molecule type" value="Genomic_DNA"/>
</dbReference>
<reference evidence="7 8" key="1">
    <citation type="journal article" date="2012" name="Eukaryot. Cell">
        <title>Genome sequence of the Trichosporon asahii environmental strain CBS 8904.</title>
        <authorList>
            <person name="Yang R.Y."/>
            <person name="Li H.T."/>
            <person name="Zhu H."/>
            <person name="Zhou G.P."/>
            <person name="Wang M."/>
            <person name="Wang L."/>
        </authorList>
    </citation>
    <scope>NUCLEOTIDE SEQUENCE [LARGE SCALE GENOMIC DNA]</scope>
    <source>
        <strain evidence="7 8">CBS 8904</strain>
    </source>
</reference>
<dbReference type="eggNOG" id="KOG4569">
    <property type="taxonomic scope" value="Eukaryota"/>
</dbReference>
<evidence type="ECO:0000256" key="4">
    <source>
        <dbReference type="ARBA" id="ARBA00048461"/>
    </source>
</evidence>
<dbReference type="Proteomes" id="UP000006757">
    <property type="component" value="Unassembled WGS sequence"/>
</dbReference>
<gene>
    <name evidence="7" type="ORF">A1Q2_07906</name>
</gene>
<dbReference type="InParanoid" id="K1VLX2"/>
<keyword evidence="1" id="KW-1015">Disulfide bond</keyword>
<dbReference type="InterPro" id="IPR029058">
    <property type="entry name" value="AB_hydrolase_fold"/>
</dbReference>
<dbReference type="HOGENOM" id="CLU_604363_0_0_1"/>
<feature type="signal peptide" evidence="5">
    <location>
        <begin position="1"/>
        <end position="16"/>
    </location>
</feature>
<evidence type="ECO:0000259" key="6">
    <source>
        <dbReference type="Pfam" id="PF01764"/>
    </source>
</evidence>
<proteinExistence type="inferred from homology"/>
<evidence type="ECO:0000256" key="2">
    <source>
        <dbReference type="ARBA" id="ARBA00043996"/>
    </source>
</evidence>
<accession>K1VLX2</accession>
<dbReference type="InterPro" id="IPR002921">
    <property type="entry name" value="Fungal_lipase-type"/>
</dbReference>
<comment type="caution">
    <text evidence="7">The sequence shown here is derived from an EMBL/GenBank/DDBJ whole genome shotgun (WGS) entry which is preliminary data.</text>
</comment>
<evidence type="ECO:0000256" key="3">
    <source>
        <dbReference type="ARBA" id="ARBA00047591"/>
    </source>
</evidence>
<keyword evidence="5" id="KW-0732">Signal</keyword>
<keyword evidence="8" id="KW-1185">Reference proteome</keyword>
<evidence type="ECO:0000256" key="5">
    <source>
        <dbReference type="SAM" id="SignalP"/>
    </source>
</evidence>
<feature type="domain" description="Fungal lipase-type" evidence="6">
    <location>
        <begin position="249"/>
        <end position="386"/>
    </location>
</feature>
<dbReference type="OrthoDB" id="426718at2759"/>
<protein>
    <recommendedName>
        <fullName evidence="6">Fungal lipase-type domain-containing protein</fullName>
    </recommendedName>
</protein>
<dbReference type="Gene3D" id="3.40.50.1820">
    <property type="entry name" value="alpha/beta hydrolase"/>
    <property type="match status" value="1"/>
</dbReference>
<feature type="chain" id="PRO_5003853911" description="Fungal lipase-type domain-containing protein" evidence="5">
    <location>
        <begin position="17"/>
        <end position="453"/>
    </location>
</feature>
<evidence type="ECO:0000313" key="7">
    <source>
        <dbReference type="EMBL" id="EKC97707.1"/>
    </source>
</evidence>
<organism evidence="7 8">
    <name type="scientific">Trichosporon asahii var. asahii (strain CBS 8904)</name>
    <name type="common">Yeast</name>
    <dbReference type="NCBI Taxonomy" id="1220162"/>
    <lineage>
        <taxon>Eukaryota</taxon>
        <taxon>Fungi</taxon>
        <taxon>Dikarya</taxon>
        <taxon>Basidiomycota</taxon>
        <taxon>Agaricomycotina</taxon>
        <taxon>Tremellomycetes</taxon>
        <taxon>Trichosporonales</taxon>
        <taxon>Trichosporonaceae</taxon>
        <taxon>Trichosporon</taxon>
    </lineage>
</organism>
<dbReference type="InterPro" id="IPR051218">
    <property type="entry name" value="Sec_MonoDiacylglyc_Lipase"/>
</dbReference>
<dbReference type="STRING" id="1220162.K1VLX2"/>
<dbReference type="PANTHER" id="PTHR45856">
    <property type="entry name" value="ALPHA/BETA-HYDROLASES SUPERFAMILY PROTEIN"/>
    <property type="match status" value="1"/>
</dbReference>
<comment type="catalytic activity">
    <reaction evidence="3">
        <text>a diacylglycerol + H2O = a monoacylglycerol + a fatty acid + H(+)</text>
        <dbReference type="Rhea" id="RHEA:32731"/>
        <dbReference type="ChEBI" id="CHEBI:15377"/>
        <dbReference type="ChEBI" id="CHEBI:15378"/>
        <dbReference type="ChEBI" id="CHEBI:17408"/>
        <dbReference type="ChEBI" id="CHEBI:18035"/>
        <dbReference type="ChEBI" id="CHEBI:28868"/>
    </reaction>
</comment>
<comment type="similarity">
    <text evidence="2">Belongs to the AB hydrolase superfamily. Lipase family. Class 3 subfamily.</text>
</comment>
<sequence length="453" mass="47612">MKTAILFATLSALAAAAPPLGTGISAVGFGSLSGAASIAVSQEIVSAPAAAFNGSVGPGAGLPGAPQLDAETLAKAREGAKAATSKLTEAQPAAHASKVAVAPSVPGKLAGGGGGGGSGSLAGALLRPGGLGDILRSMGSNPAEVVRVTSSHLLGLSPGLFEGVLRDLLKPWFTDGKKEKMGDEEVQSWRPLAELVAASYCPLDRVHGLTCGPACDDIKTRNVTWVGGGGDNQSNPQWFIVDDGSRLILSLQGTNFASILSWANDIDFIPLTPQESHFPDANGAKIHRGFYSAFTRQIGDIEAALAPHLEKRKEIVVTGHSQGAALGEIHTTYLIQKYPDHQITGRVFAKPRVGDRTWADYVDSITRGRLEFMQNNADLVGLLPPIEWAFRHPSGEVWIDGTEYFKCEGQENQNCIDSQRAIGWIPNVVIPINELQAHIGPYIGVQMGLCGIY</sequence>
<evidence type="ECO:0000313" key="8">
    <source>
        <dbReference type="Proteomes" id="UP000006757"/>
    </source>
</evidence>
<dbReference type="Pfam" id="PF01764">
    <property type="entry name" value="Lipase_3"/>
    <property type="match status" value="1"/>
</dbReference>
<dbReference type="AlphaFoldDB" id="K1VLX2"/>
<name>K1VLX2_TRIAC</name>
<comment type="catalytic activity">
    <reaction evidence="4">
        <text>a monoacylglycerol + H2O = glycerol + a fatty acid + H(+)</text>
        <dbReference type="Rhea" id="RHEA:15245"/>
        <dbReference type="ChEBI" id="CHEBI:15377"/>
        <dbReference type="ChEBI" id="CHEBI:15378"/>
        <dbReference type="ChEBI" id="CHEBI:17408"/>
        <dbReference type="ChEBI" id="CHEBI:17754"/>
        <dbReference type="ChEBI" id="CHEBI:28868"/>
    </reaction>
</comment>
<evidence type="ECO:0000256" key="1">
    <source>
        <dbReference type="ARBA" id="ARBA00023157"/>
    </source>
</evidence>
<dbReference type="SUPFAM" id="SSF53474">
    <property type="entry name" value="alpha/beta-Hydrolases"/>
    <property type="match status" value="1"/>
</dbReference>
<dbReference type="CDD" id="cd00519">
    <property type="entry name" value="Lipase_3"/>
    <property type="match status" value="1"/>
</dbReference>
<dbReference type="GO" id="GO:0006629">
    <property type="term" value="P:lipid metabolic process"/>
    <property type="evidence" value="ECO:0007669"/>
    <property type="project" value="InterPro"/>
</dbReference>
<dbReference type="PANTHER" id="PTHR45856:SF24">
    <property type="entry name" value="FUNGAL LIPASE-LIKE DOMAIN-CONTAINING PROTEIN"/>
    <property type="match status" value="1"/>
</dbReference>